<sequence length="243" mass="24629">MNMSISSKPRGALWPTMASQPGSGNAMTIAILAALAIEGMLIAGVMSVRVPAPKPVHAPPVMQMRFVKAVTPPPPPPPPPVIKKVVKQQSDLPVPKPVARPAAPVQRHAATPTAAPAPVAPTPVATQDAPSTAHAAPAAPGPSTVGSGNTTAAVAAPADIAIVCPVQAKPDMPPRALAEGISGEVTARATIEGGKVARVDIVKSTPPGVFDGSVRRAMAQYQCKVDGGGQVVVEQSFDFTQTD</sequence>
<dbReference type="InterPro" id="IPR003538">
    <property type="entry name" value="TonB"/>
</dbReference>
<evidence type="ECO:0000313" key="4">
    <source>
        <dbReference type="EMBL" id="NPT57345.1"/>
    </source>
</evidence>
<dbReference type="Pfam" id="PF03544">
    <property type="entry name" value="TonB_C"/>
    <property type="match status" value="1"/>
</dbReference>
<dbReference type="SUPFAM" id="SSF74653">
    <property type="entry name" value="TolA/TonB C-terminal domain"/>
    <property type="match status" value="1"/>
</dbReference>
<dbReference type="InterPro" id="IPR037682">
    <property type="entry name" value="TonB_C"/>
</dbReference>
<comment type="similarity">
    <text evidence="1">Belongs to the TonB family.</text>
</comment>
<keyword evidence="5" id="KW-1185">Reference proteome</keyword>
<gene>
    <name evidence="4" type="ORF">GNZ13_22905</name>
</gene>
<accession>A0A972SN61</accession>
<evidence type="ECO:0000259" key="3">
    <source>
        <dbReference type="Pfam" id="PF03544"/>
    </source>
</evidence>
<protein>
    <recommendedName>
        <fullName evidence="1">Protein TonB</fullName>
    </recommendedName>
</protein>
<comment type="function">
    <text evidence="1">Interacts with outer membrane receptor proteins that carry out high-affinity binding and energy dependent uptake into the periplasmic space of specific substrates. It could act to transduce energy from the cytoplasmic membrane to specific energy-requiring processes in the outer membrane, resulting in the release into the periplasm of ligands bound by these outer membrane proteins.</text>
</comment>
<reference evidence="4 5" key="1">
    <citation type="submission" date="2019-11" db="EMBL/GenBank/DDBJ databases">
        <title>Metabolism of dissolved organic matter in forest soils.</title>
        <authorList>
            <person name="Cyle K.T."/>
            <person name="Wilhelm R.C."/>
            <person name="Martinez C.E."/>
        </authorList>
    </citation>
    <scope>NUCLEOTIDE SEQUENCE [LARGE SCALE GENOMIC DNA]</scope>
    <source>
        <strain evidence="4 5">5N</strain>
    </source>
</reference>
<organism evidence="4 5">
    <name type="scientific">Paraburkholderia elongata</name>
    <dbReference type="NCBI Taxonomy" id="2675747"/>
    <lineage>
        <taxon>Bacteria</taxon>
        <taxon>Pseudomonadati</taxon>
        <taxon>Pseudomonadota</taxon>
        <taxon>Betaproteobacteria</taxon>
        <taxon>Burkholderiales</taxon>
        <taxon>Burkholderiaceae</taxon>
        <taxon>Paraburkholderia</taxon>
    </lineage>
</organism>
<name>A0A972SN61_9BURK</name>
<keyword evidence="1" id="KW-0997">Cell inner membrane</keyword>
<proteinExistence type="inferred from homology"/>
<dbReference type="GO" id="GO:0030288">
    <property type="term" value="C:outer membrane-bounded periplasmic space"/>
    <property type="evidence" value="ECO:0007669"/>
    <property type="project" value="InterPro"/>
</dbReference>
<dbReference type="RefSeq" id="WP_172168351.1">
    <property type="nucleotide sequence ID" value="NZ_WOEZ01000123.1"/>
</dbReference>
<dbReference type="PRINTS" id="PR01374">
    <property type="entry name" value="TONBPROTEIN"/>
</dbReference>
<evidence type="ECO:0000256" key="2">
    <source>
        <dbReference type="SAM" id="MobiDB-lite"/>
    </source>
</evidence>
<dbReference type="Proteomes" id="UP000655523">
    <property type="component" value="Unassembled WGS sequence"/>
</dbReference>
<feature type="domain" description="TonB C-terminal" evidence="3">
    <location>
        <begin position="170"/>
        <end position="239"/>
    </location>
</feature>
<keyword evidence="1" id="KW-0812">Transmembrane</keyword>
<dbReference type="AlphaFoldDB" id="A0A972SN61"/>
<dbReference type="GO" id="GO:0055085">
    <property type="term" value="P:transmembrane transport"/>
    <property type="evidence" value="ECO:0007669"/>
    <property type="project" value="InterPro"/>
</dbReference>
<feature type="compositionally biased region" description="Pro residues" evidence="2">
    <location>
        <begin position="72"/>
        <end position="81"/>
    </location>
</feature>
<feature type="compositionally biased region" description="Low complexity" evidence="2">
    <location>
        <begin position="97"/>
        <end position="144"/>
    </location>
</feature>
<keyword evidence="1" id="KW-0813">Transport</keyword>
<dbReference type="Gene3D" id="3.30.2420.10">
    <property type="entry name" value="TonB"/>
    <property type="match status" value="1"/>
</dbReference>
<evidence type="ECO:0000256" key="1">
    <source>
        <dbReference type="RuleBase" id="RU362123"/>
    </source>
</evidence>
<dbReference type="GO" id="GO:0015891">
    <property type="term" value="P:siderophore transport"/>
    <property type="evidence" value="ECO:0007669"/>
    <property type="project" value="InterPro"/>
</dbReference>
<keyword evidence="1" id="KW-0735">Signal-anchor</keyword>
<dbReference type="GO" id="GO:0005886">
    <property type="term" value="C:plasma membrane"/>
    <property type="evidence" value="ECO:0007669"/>
    <property type="project" value="UniProtKB-SubCell"/>
</dbReference>
<comment type="subcellular location">
    <subcellularLocation>
        <location evidence="1">Cell inner membrane</location>
        <topology evidence="1">Single-pass membrane protein</topology>
        <orientation evidence="1">Periplasmic side</orientation>
    </subcellularLocation>
</comment>
<dbReference type="GO" id="GO:0015031">
    <property type="term" value="P:protein transport"/>
    <property type="evidence" value="ECO:0007669"/>
    <property type="project" value="UniProtKB-UniRule"/>
</dbReference>
<evidence type="ECO:0000313" key="5">
    <source>
        <dbReference type="Proteomes" id="UP000655523"/>
    </source>
</evidence>
<keyword evidence="1" id="KW-0653">Protein transport</keyword>
<keyword evidence="1" id="KW-1003">Cell membrane</keyword>
<dbReference type="GO" id="GO:0031992">
    <property type="term" value="F:energy transducer activity"/>
    <property type="evidence" value="ECO:0007669"/>
    <property type="project" value="InterPro"/>
</dbReference>
<keyword evidence="1" id="KW-0472">Membrane</keyword>
<feature type="region of interest" description="Disordered" evidence="2">
    <location>
        <begin position="72"/>
        <end position="146"/>
    </location>
</feature>
<dbReference type="EMBL" id="WOEZ01000123">
    <property type="protein sequence ID" value="NPT57345.1"/>
    <property type="molecule type" value="Genomic_DNA"/>
</dbReference>
<comment type="caution">
    <text evidence="4">The sequence shown here is derived from an EMBL/GenBank/DDBJ whole genome shotgun (WGS) entry which is preliminary data.</text>
</comment>